<dbReference type="PANTHER" id="PTHR43133:SF64">
    <property type="entry name" value="ECF SIGMA FACTOR"/>
    <property type="match status" value="1"/>
</dbReference>
<comment type="similarity">
    <text evidence="1">Belongs to the sigma-70 factor family. ECF subfamily.</text>
</comment>
<evidence type="ECO:0000256" key="1">
    <source>
        <dbReference type="ARBA" id="ARBA00010641"/>
    </source>
</evidence>
<dbReference type="SUPFAM" id="SSF88946">
    <property type="entry name" value="Sigma2 domain of RNA polymerase sigma factors"/>
    <property type="match status" value="1"/>
</dbReference>
<name>A0ABS8D2R4_9NEIS</name>
<dbReference type="Gene3D" id="1.10.1740.10">
    <property type="match status" value="1"/>
</dbReference>
<comment type="caution">
    <text evidence="7">The sequence shown here is derived from an EMBL/GenBank/DDBJ whole genome shotgun (WGS) entry which is preliminary data.</text>
</comment>
<accession>A0ABS8D2R4</accession>
<dbReference type="InterPro" id="IPR007627">
    <property type="entry name" value="RNA_pol_sigma70_r2"/>
</dbReference>
<dbReference type="SUPFAM" id="SSF88659">
    <property type="entry name" value="Sigma3 and sigma4 domains of RNA polymerase sigma factors"/>
    <property type="match status" value="1"/>
</dbReference>
<keyword evidence="2" id="KW-0805">Transcription regulation</keyword>
<gene>
    <name evidence="7" type="ORF">LIN78_02800</name>
</gene>
<dbReference type="CDD" id="cd06171">
    <property type="entry name" value="Sigma70_r4"/>
    <property type="match status" value="1"/>
</dbReference>
<dbReference type="InterPro" id="IPR013325">
    <property type="entry name" value="RNA_pol_sigma_r2"/>
</dbReference>
<evidence type="ECO:0000256" key="3">
    <source>
        <dbReference type="ARBA" id="ARBA00023082"/>
    </source>
</evidence>
<dbReference type="EMBL" id="JAJBZT010000001">
    <property type="protein sequence ID" value="MCB6182477.1"/>
    <property type="molecule type" value="Genomic_DNA"/>
</dbReference>
<dbReference type="NCBIfam" id="TIGR02937">
    <property type="entry name" value="sigma70-ECF"/>
    <property type="match status" value="1"/>
</dbReference>
<proteinExistence type="inferred from homology"/>
<dbReference type="InterPro" id="IPR036388">
    <property type="entry name" value="WH-like_DNA-bd_sf"/>
</dbReference>
<organism evidence="7 8">
    <name type="scientific">Leeia speluncae</name>
    <dbReference type="NCBI Taxonomy" id="2884804"/>
    <lineage>
        <taxon>Bacteria</taxon>
        <taxon>Pseudomonadati</taxon>
        <taxon>Pseudomonadota</taxon>
        <taxon>Betaproteobacteria</taxon>
        <taxon>Neisseriales</taxon>
        <taxon>Leeiaceae</taxon>
        <taxon>Leeia</taxon>
    </lineage>
</organism>
<evidence type="ECO:0000313" key="8">
    <source>
        <dbReference type="Proteomes" id="UP001165395"/>
    </source>
</evidence>
<dbReference type="Pfam" id="PF08281">
    <property type="entry name" value="Sigma70_r4_2"/>
    <property type="match status" value="1"/>
</dbReference>
<dbReference type="PANTHER" id="PTHR43133">
    <property type="entry name" value="RNA POLYMERASE ECF-TYPE SIGMA FACTO"/>
    <property type="match status" value="1"/>
</dbReference>
<dbReference type="RefSeq" id="WP_227178228.1">
    <property type="nucleotide sequence ID" value="NZ_JAJBZT010000001.1"/>
</dbReference>
<keyword evidence="8" id="KW-1185">Reference proteome</keyword>
<evidence type="ECO:0000313" key="7">
    <source>
        <dbReference type="EMBL" id="MCB6182477.1"/>
    </source>
</evidence>
<protein>
    <submittedName>
        <fullName evidence="7">RNA polymerase sigma factor</fullName>
        <ecNumber evidence="7">2.7.7.6</ecNumber>
    </submittedName>
</protein>
<reference evidence="7" key="1">
    <citation type="submission" date="2021-10" db="EMBL/GenBank/DDBJ databases">
        <title>The complete genome sequence of Leeia sp. TBRC 13508.</title>
        <authorList>
            <person name="Charoenyingcharoen P."/>
            <person name="Yukphan P."/>
        </authorList>
    </citation>
    <scope>NUCLEOTIDE SEQUENCE</scope>
    <source>
        <strain evidence="7">TBRC 13508</strain>
    </source>
</reference>
<dbReference type="Pfam" id="PF04542">
    <property type="entry name" value="Sigma70_r2"/>
    <property type="match status" value="1"/>
</dbReference>
<feature type="domain" description="RNA polymerase sigma-70 region 2" evidence="5">
    <location>
        <begin position="16"/>
        <end position="75"/>
    </location>
</feature>
<dbReference type="Gene3D" id="1.10.10.10">
    <property type="entry name" value="Winged helix-like DNA-binding domain superfamily/Winged helix DNA-binding domain"/>
    <property type="match status" value="1"/>
</dbReference>
<keyword evidence="4" id="KW-0804">Transcription</keyword>
<keyword evidence="3" id="KW-0731">Sigma factor</keyword>
<evidence type="ECO:0000256" key="2">
    <source>
        <dbReference type="ARBA" id="ARBA00023015"/>
    </source>
</evidence>
<keyword evidence="7" id="KW-0808">Transferase</keyword>
<dbReference type="GO" id="GO:0003899">
    <property type="term" value="F:DNA-directed RNA polymerase activity"/>
    <property type="evidence" value="ECO:0007669"/>
    <property type="project" value="UniProtKB-EC"/>
</dbReference>
<dbReference type="NCBIfam" id="NF006550">
    <property type="entry name" value="PRK09047.1"/>
    <property type="match status" value="1"/>
</dbReference>
<dbReference type="InterPro" id="IPR013249">
    <property type="entry name" value="RNA_pol_sigma70_r4_t2"/>
</dbReference>
<dbReference type="InterPro" id="IPR013324">
    <property type="entry name" value="RNA_pol_sigma_r3/r4-like"/>
</dbReference>
<evidence type="ECO:0000259" key="6">
    <source>
        <dbReference type="Pfam" id="PF08281"/>
    </source>
</evidence>
<keyword evidence="7" id="KW-0548">Nucleotidyltransferase</keyword>
<sequence length="188" mass="21702">MASRTELSQFLADIEKRAYRHARLAVQNDEHAFDIVQDAMLKLVDKYQDKPIEELPLLFHRILHNVINDYHRRQKVRNFWVLPFSLFAGKEDEEDEFDLLSSVENDQSYGKDPALAFNDQETLKLIEEGLARLPQRQREAFLLRYLEENDVATTASIMGCSEGSVKTHCARANASLTDWLNKHGIKGV</sequence>
<evidence type="ECO:0000259" key="5">
    <source>
        <dbReference type="Pfam" id="PF04542"/>
    </source>
</evidence>
<dbReference type="EC" id="2.7.7.6" evidence="7"/>
<dbReference type="InterPro" id="IPR039425">
    <property type="entry name" value="RNA_pol_sigma-70-like"/>
</dbReference>
<feature type="domain" description="RNA polymerase sigma factor 70 region 4 type 2" evidence="6">
    <location>
        <begin position="125"/>
        <end position="172"/>
    </location>
</feature>
<dbReference type="InterPro" id="IPR014284">
    <property type="entry name" value="RNA_pol_sigma-70_dom"/>
</dbReference>
<dbReference type="Proteomes" id="UP001165395">
    <property type="component" value="Unassembled WGS sequence"/>
</dbReference>
<evidence type="ECO:0000256" key="4">
    <source>
        <dbReference type="ARBA" id="ARBA00023163"/>
    </source>
</evidence>